<name>A0A6G1KHU1_9PLEO</name>
<dbReference type="Proteomes" id="UP000799428">
    <property type="component" value="Unassembled WGS sequence"/>
</dbReference>
<evidence type="ECO:0000313" key="2">
    <source>
        <dbReference type="Proteomes" id="UP000799428"/>
    </source>
</evidence>
<reference evidence="1" key="1">
    <citation type="journal article" date="2020" name="Stud. Mycol.">
        <title>101 Dothideomycetes genomes: a test case for predicting lifestyles and emergence of pathogens.</title>
        <authorList>
            <person name="Haridas S."/>
            <person name="Albert R."/>
            <person name="Binder M."/>
            <person name="Bloem J."/>
            <person name="Labutti K."/>
            <person name="Salamov A."/>
            <person name="Andreopoulos B."/>
            <person name="Baker S."/>
            <person name="Barry K."/>
            <person name="Bills G."/>
            <person name="Bluhm B."/>
            <person name="Cannon C."/>
            <person name="Castanera R."/>
            <person name="Culley D."/>
            <person name="Daum C."/>
            <person name="Ezra D."/>
            <person name="Gonzalez J."/>
            <person name="Henrissat B."/>
            <person name="Kuo A."/>
            <person name="Liang C."/>
            <person name="Lipzen A."/>
            <person name="Lutzoni F."/>
            <person name="Magnuson J."/>
            <person name="Mondo S."/>
            <person name="Nolan M."/>
            <person name="Ohm R."/>
            <person name="Pangilinan J."/>
            <person name="Park H.-J."/>
            <person name="Ramirez L."/>
            <person name="Alfaro M."/>
            <person name="Sun H."/>
            <person name="Tritt A."/>
            <person name="Yoshinaga Y."/>
            <person name="Zwiers L.-H."/>
            <person name="Turgeon B."/>
            <person name="Goodwin S."/>
            <person name="Spatafora J."/>
            <person name="Crous P."/>
            <person name="Grigoriev I."/>
        </authorList>
    </citation>
    <scope>NUCLEOTIDE SEQUENCE</scope>
    <source>
        <strain evidence="1">CBS 279.74</strain>
    </source>
</reference>
<proteinExistence type="predicted"/>
<dbReference type="AlphaFoldDB" id="A0A6G1KHU1"/>
<sequence length="405" mass="44173">MLITTGRVEHLSTSWSVRVCLQEALKYLASKQPEPTHPFTFGSGTRACTSIPNGDPFIERDNVQDYQLDPFIARNNVQDYQLDPFIERNNVQDYQFRPIMSGATTGGSFACATIRGFHVQSRRTETPCAHINTSADSHVDIQYGRGFDVRTTLGTFQVNPASRLIPPPRGTFGPWSQSLQHFQSNSSMMAYRGLCYEEVWLSDIQAGRAGPVLVQDALPNTFGGKGMFGGPAVGRGWGALGIQQRHVPLLVLCCSNFHPSQIQDPQDFSNESDAQKTWRTYRSPLFFGGPSPNPGTGPFNLANAHKPLSPLEGFGTVNNKPFGLTFTSASGEVEGDEEVGGVSLEGAAHVPLPDEDGAWYRQLVASVVGVTSVARKLESSKGLIKVCAILLCGFELGDLRLMRNC</sequence>
<evidence type="ECO:0000313" key="1">
    <source>
        <dbReference type="EMBL" id="KAF2711971.1"/>
    </source>
</evidence>
<accession>A0A6G1KHU1</accession>
<keyword evidence="2" id="KW-1185">Reference proteome</keyword>
<gene>
    <name evidence="1" type="ORF">K504DRAFT_452231</name>
</gene>
<protein>
    <submittedName>
        <fullName evidence="1">Uncharacterized protein</fullName>
    </submittedName>
</protein>
<dbReference type="EMBL" id="MU005766">
    <property type="protein sequence ID" value="KAF2711971.1"/>
    <property type="molecule type" value="Genomic_DNA"/>
</dbReference>
<organism evidence="1 2">
    <name type="scientific">Pleomassaria siparia CBS 279.74</name>
    <dbReference type="NCBI Taxonomy" id="1314801"/>
    <lineage>
        <taxon>Eukaryota</taxon>
        <taxon>Fungi</taxon>
        <taxon>Dikarya</taxon>
        <taxon>Ascomycota</taxon>
        <taxon>Pezizomycotina</taxon>
        <taxon>Dothideomycetes</taxon>
        <taxon>Pleosporomycetidae</taxon>
        <taxon>Pleosporales</taxon>
        <taxon>Pleomassariaceae</taxon>
        <taxon>Pleomassaria</taxon>
    </lineage>
</organism>